<dbReference type="RefSeq" id="WP_205458172.1">
    <property type="nucleotide sequence ID" value="NZ_JAFHKK010000004.1"/>
</dbReference>
<dbReference type="Proteomes" id="UP000703590">
    <property type="component" value="Unassembled WGS sequence"/>
</dbReference>
<name>A0ABS2WQ25_9BACT</name>
<dbReference type="GO" id="GO:0016853">
    <property type="term" value="F:isomerase activity"/>
    <property type="evidence" value="ECO:0007669"/>
    <property type="project" value="UniProtKB-KW"/>
</dbReference>
<feature type="domain" description="PpiC" evidence="3">
    <location>
        <begin position="130"/>
        <end position="226"/>
    </location>
</feature>
<keyword evidence="1" id="KW-0697">Rotamase</keyword>
<dbReference type="PANTHER" id="PTHR47245:SF2">
    <property type="entry name" value="PEPTIDYL-PROLYL CIS-TRANS ISOMERASE HP_0175-RELATED"/>
    <property type="match status" value="1"/>
</dbReference>
<dbReference type="InterPro" id="IPR050245">
    <property type="entry name" value="PrsA_foldase"/>
</dbReference>
<evidence type="ECO:0000313" key="4">
    <source>
        <dbReference type="EMBL" id="MBN2963730.1"/>
    </source>
</evidence>
<gene>
    <name evidence="4" type="ORF">JWV37_02965</name>
</gene>
<dbReference type="EMBL" id="JAFHKK010000004">
    <property type="protein sequence ID" value="MBN2963730.1"/>
    <property type="molecule type" value="Genomic_DNA"/>
</dbReference>
<dbReference type="Gene3D" id="3.10.50.40">
    <property type="match status" value="1"/>
</dbReference>
<dbReference type="PROSITE" id="PS50198">
    <property type="entry name" value="PPIC_PPIASE_2"/>
    <property type="match status" value="1"/>
</dbReference>
<dbReference type="Gene3D" id="1.10.8.1040">
    <property type="match status" value="1"/>
</dbReference>
<protein>
    <submittedName>
        <fullName evidence="4">Peptidylprolyl isomerase</fullName>
    </submittedName>
</protein>
<dbReference type="InterPro" id="IPR027304">
    <property type="entry name" value="Trigger_fact/SurA_dom_sf"/>
</dbReference>
<keyword evidence="1 4" id="KW-0413">Isomerase</keyword>
<dbReference type="SUPFAM" id="SSF109998">
    <property type="entry name" value="Triger factor/SurA peptide-binding domain-like"/>
    <property type="match status" value="1"/>
</dbReference>
<dbReference type="PANTHER" id="PTHR47245">
    <property type="entry name" value="PEPTIDYLPROLYL ISOMERASE"/>
    <property type="match status" value="1"/>
</dbReference>
<evidence type="ECO:0000313" key="5">
    <source>
        <dbReference type="Proteomes" id="UP000703590"/>
    </source>
</evidence>
<dbReference type="PROSITE" id="PS01096">
    <property type="entry name" value="PPIC_PPIASE_1"/>
    <property type="match status" value="1"/>
</dbReference>
<keyword evidence="5" id="KW-1185">Reference proteome</keyword>
<feature type="chain" id="PRO_5045756234" evidence="2">
    <location>
        <begin position="21"/>
        <end position="271"/>
    </location>
</feature>
<evidence type="ECO:0000256" key="2">
    <source>
        <dbReference type="SAM" id="SignalP"/>
    </source>
</evidence>
<reference evidence="4 5" key="2">
    <citation type="submission" date="2021-02" db="EMBL/GenBank/DDBJ databases">
        <title>Sulfurospirillum tamanensis sp. nov.</title>
        <authorList>
            <person name="Frolova A."/>
            <person name="Merkel A."/>
            <person name="Slobodkin A."/>
        </authorList>
    </citation>
    <scope>NUCLEOTIDE SEQUENCE [LARGE SCALE GENOMIC DNA]</scope>
    <source>
        <strain evidence="4 5">T05b</strain>
    </source>
</reference>
<dbReference type="SUPFAM" id="SSF54534">
    <property type="entry name" value="FKBP-like"/>
    <property type="match status" value="1"/>
</dbReference>
<reference evidence="5" key="1">
    <citation type="submission" date="2021-02" db="EMBL/GenBank/DDBJ databases">
        <title>Sulfurospirillum tamanensis sp. nov.</title>
        <authorList>
            <person name="Merkel A.Y."/>
        </authorList>
    </citation>
    <scope>NUCLEOTIDE SEQUENCE [LARGE SCALE GENOMIC DNA]</scope>
    <source>
        <strain evidence="5">T05b</strain>
    </source>
</reference>
<evidence type="ECO:0000259" key="3">
    <source>
        <dbReference type="PROSITE" id="PS50198"/>
    </source>
</evidence>
<organism evidence="4 5">
    <name type="scientific">Sulfurospirillum tamanense</name>
    <dbReference type="NCBI Taxonomy" id="2813362"/>
    <lineage>
        <taxon>Bacteria</taxon>
        <taxon>Pseudomonadati</taxon>
        <taxon>Campylobacterota</taxon>
        <taxon>Epsilonproteobacteria</taxon>
        <taxon>Campylobacterales</taxon>
        <taxon>Sulfurospirillaceae</taxon>
        <taxon>Sulfurospirillum</taxon>
    </lineage>
</organism>
<sequence length="271" mass="29441">MKKWLLGTSLSLVAALSLQAAVYATVNGEEVTDQDIATLMQAMPNQVSFQTLPQEAQQQVIGQAIERKLLTAQAKKEGIEKDPAYLEALAQVKNEIALEVWMKKIYDTTTVSEAKMKEFYTQNSDKFITPPRVKARHILVRDEATAKAIIAELKDLKGAALNEKFSALAKEKSTDGSAQGGGDLGWFAAGQMVKPFSDAAFALKAGELSATPVKTQFGYHVVLTEEKKASENVGFEEAKGQIANALKMEAFRDAVSAKAKGLRQAADVKMK</sequence>
<dbReference type="Pfam" id="PF13616">
    <property type="entry name" value="Rotamase_3"/>
    <property type="match status" value="1"/>
</dbReference>
<evidence type="ECO:0000256" key="1">
    <source>
        <dbReference type="PROSITE-ProRule" id="PRU00278"/>
    </source>
</evidence>
<dbReference type="InterPro" id="IPR000297">
    <property type="entry name" value="PPIase_PpiC"/>
</dbReference>
<keyword evidence="2" id="KW-0732">Signal</keyword>
<proteinExistence type="predicted"/>
<accession>A0ABS2WQ25</accession>
<reference evidence="4 5" key="3">
    <citation type="submission" date="2021-02" db="EMBL/GenBank/DDBJ databases">
        <authorList>
            <person name="Merkel A.Y."/>
        </authorList>
    </citation>
    <scope>NUCLEOTIDE SEQUENCE [LARGE SCALE GENOMIC DNA]</scope>
    <source>
        <strain evidence="4 5">T05b</strain>
    </source>
</reference>
<feature type="signal peptide" evidence="2">
    <location>
        <begin position="1"/>
        <end position="20"/>
    </location>
</feature>
<comment type="caution">
    <text evidence="4">The sequence shown here is derived from an EMBL/GenBank/DDBJ whole genome shotgun (WGS) entry which is preliminary data.</text>
</comment>
<dbReference type="InterPro" id="IPR023058">
    <property type="entry name" value="PPIase_PpiC_CS"/>
</dbReference>
<dbReference type="InterPro" id="IPR046357">
    <property type="entry name" value="PPIase_dom_sf"/>
</dbReference>